<dbReference type="EMBL" id="GBRH01162875">
    <property type="protein sequence ID" value="JAE35021.1"/>
    <property type="molecule type" value="Transcribed_RNA"/>
</dbReference>
<dbReference type="AlphaFoldDB" id="A0A0A9HJJ4"/>
<sequence length="67" mass="7752">MTDTRGRALFTVTRCRTLRNRPFVRTCKASPTLMKNEFMSDGTDTQLPSRSEISRPDVSLDRRTEMI</sequence>
<feature type="compositionally biased region" description="Basic and acidic residues" evidence="1">
    <location>
        <begin position="52"/>
        <end position="67"/>
    </location>
</feature>
<organism evidence="2">
    <name type="scientific">Arundo donax</name>
    <name type="common">Giant reed</name>
    <name type="synonym">Donax arundinaceus</name>
    <dbReference type="NCBI Taxonomy" id="35708"/>
    <lineage>
        <taxon>Eukaryota</taxon>
        <taxon>Viridiplantae</taxon>
        <taxon>Streptophyta</taxon>
        <taxon>Embryophyta</taxon>
        <taxon>Tracheophyta</taxon>
        <taxon>Spermatophyta</taxon>
        <taxon>Magnoliopsida</taxon>
        <taxon>Liliopsida</taxon>
        <taxon>Poales</taxon>
        <taxon>Poaceae</taxon>
        <taxon>PACMAD clade</taxon>
        <taxon>Arundinoideae</taxon>
        <taxon>Arundineae</taxon>
        <taxon>Arundo</taxon>
    </lineage>
</organism>
<feature type="region of interest" description="Disordered" evidence="1">
    <location>
        <begin position="36"/>
        <end position="67"/>
    </location>
</feature>
<accession>A0A0A9HJJ4</accession>
<name>A0A0A9HJJ4_ARUDO</name>
<reference evidence="2" key="1">
    <citation type="submission" date="2014-09" db="EMBL/GenBank/DDBJ databases">
        <authorList>
            <person name="Magalhaes I.L.F."/>
            <person name="Oliveira U."/>
            <person name="Santos F.R."/>
            <person name="Vidigal T.H.D.A."/>
            <person name="Brescovit A.D."/>
            <person name="Santos A.J."/>
        </authorList>
    </citation>
    <scope>NUCLEOTIDE SEQUENCE</scope>
    <source>
        <tissue evidence="2">Shoot tissue taken approximately 20 cm above the soil surface</tissue>
    </source>
</reference>
<feature type="compositionally biased region" description="Polar residues" evidence="1">
    <location>
        <begin position="42"/>
        <end position="51"/>
    </location>
</feature>
<evidence type="ECO:0000256" key="1">
    <source>
        <dbReference type="SAM" id="MobiDB-lite"/>
    </source>
</evidence>
<reference evidence="2" key="2">
    <citation type="journal article" date="2015" name="Data Brief">
        <title>Shoot transcriptome of the giant reed, Arundo donax.</title>
        <authorList>
            <person name="Barrero R.A."/>
            <person name="Guerrero F.D."/>
            <person name="Moolhuijzen P."/>
            <person name="Goolsby J.A."/>
            <person name="Tidwell J."/>
            <person name="Bellgard S.E."/>
            <person name="Bellgard M.I."/>
        </authorList>
    </citation>
    <scope>NUCLEOTIDE SEQUENCE</scope>
    <source>
        <tissue evidence="2">Shoot tissue taken approximately 20 cm above the soil surface</tissue>
    </source>
</reference>
<protein>
    <submittedName>
        <fullName evidence="2">Uncharacterized protein</fullName>
    </submittedName>
</protein>
<evidence type="ECO:0000313" key="2">
    <source>
        <dbReference type="EMBL" id="JAE35021.1"/>
    </source>
</evidence>
<proteinExistence type="predicted"/>